<proteinExistence type="predicted"/>
<sequence>MNLENLAEEEGVEGISFIFDWYDLCHRKPISVVTVEVTRCTGVSTYARMDGAPPRERTSGKRTTHNLRGTASPFQFLAQLQQRGDTWVAVWKVENYMHNYPVSKEVYMKYPGIRQVPSKSVLMPDIELLVKHVQLLPASTVTLAPIQSTE</sequence>
<evidence type="ECO:0000313" key="2">
    <source>
        <dbReference type="EMBL" id="RAW24760.1"/>
    </source>
</evidence>
<evidence type="ECO:0000313" key="3">
    <source>
        <dbReference type="EMBL" id="RAW25233.1"/>
    </source>
</evidence>
<accession>A0A329RKC3</accession>
<evidence type="ECO:0000313" key="1">
    <source>
        <dbReference type="EMBL" id="RAW21847.1"/>
    </source>
</evidence>
<dbReference type="EMBL" id="MJFZ01000776">
    <property type="protein sequence ID" value="RAW25233.1"/>
    <property type="molecule type" value="Genomic_DNA"/>
</dbReference>
<protein>
    <submittedName>
        <fullName evidence="2">Uncharacterized protein</fullName>
    </submittedName>
</protein>
<name>A0A329RKC3_9STRA</name>
<dbReference type="EMBL" id="MJFZ01000838">
    <property type="protein sequence ID" value="RAW24760.1"/>
    <property type="molecule type" value="Genomic_DNA"/>
</dbReference>
<dbReference type="EMBL" id="MJFZ01001530">
    <property type="protein sequence ID" value="RAW21847.1"/>
    <property type="molecule type" value="Genomic_DNA"/>
</dbReference>
<dbReference type="VEuPathDB" id="FungiDB:PC110_g18822"/>
<keyword evidence="4" id="KW-1185">Reference proteome</keyword>
<dbReference type="Proteomes" id="UP000251314">
    <property type="component" value="Unassembled WGS sequence"/>
</dbReference>
<gene>
    <name evidence="3" type="ORF">PC110_g18339</name>
    <name evidence="2" type="ORF">PC110_g18822</name>
    <name evidence="1" type="ORF">PC110_g21711</name>
</gene>
<dbReference type="VEuPathDB" id="FungiDB:PC110_g21711"/>
<dbReference type="OrthoDB" id="112803at2759"/>
<dbReference type="VEuPathDB" id="FungiDB:PC110_g18339"/>
<evidence type="ECO:0000313" key="4">
    <source>
        <dbReference type="Proteomes" id="UP000251314"/>
    </source>
</evidence>
<comment type="caution">
    <text evidence="2">The sequence shown here is derived from an EMBL/GenBank/DDBJ whole genome shotgun (WGS) entry which is preliminary data.</text>
</comment>
<dbReference type="AlphaFoldDB" id="A0A329RKC3"/>
<reference evidence="2 4" key="1">
    <citation type="submission" date="2018-01" db="EMBL/GenBank/DDBJ databases">
        <title>Draft genome of the strawberry crown rot pathogen Phytophthora cactorum.</title>
        <authorList>
            <person name="Armitage A.D."/>
            <person name="Lysoe E."/>
            <person name="Nellist C.F."/>
            <person name="Harrison R.J."/>
            <person name="Brurberg M.B."/>
        </authorList>
    </citation>
    <scope>NUCLEOTIDE SEQUENCE [LARGE SCALE GENOMIC DNA]</scope>
    <source>
        <strain evidence="2 4">10300</strain>
    </source>
</reference>
<organism evidence="2 4">
    <name type="scientific">Phytophthora cactorum</name>
    <dbReference type="NCBI Taxonomy" id="29920"/>
    <lineage>
        <taxon>Eukaryota</taxon>
        <taxon>Sar</taxon>
        <taxon>Stramenopiles</taxon>
        <taxon>Oomycota</taxon>
        <taxon>Peronosporomycetes</taxon>
        <taxon>Peronosporales</taxon>
        <taxon>Peronosporaceae</taxon>
        <taxon>Phytophthora</taxon>
    </lineage>
</organism>